<dbReference type="Proteomes" id="UP000191812">
    <property type="component" value="Unassembled WGS sequence"/>
</dbReference>
<evidence type="ECO:0000313" key="5">
    <source>
        <dbReference type="Proteomes" id="UP000191812"/>
    </source>
</evidence>
<sequence>MRFAYLIEPPFNYRNETGDVTGCDVELARVILAMIGIHDIEFIEAEFSQLLPGLNENLWDMTTGLFNTAERRRIVAFSHPIWALPDGLLVMKGNPRNLDGYASATRDPECTLVAIRDQIQHRVMMEAGMPDDRILICETYDDAAQAVVDGRADAYASVAMAHLGFLQQNPQLDLEIVAVSPEERPAASGAFAFRQSDRKLQSAVDAALRRYIGSDEHHALMRNFGFDDQAIANGKADRAS</sequence>
<dbReference type="SMART" id="SM00062">
    <property type="entry name" value="PBPb"/>
    <property type="match status" value="1"/>
</dbReference>
<dbReference type="Gene3D" id="3.40.190.10">
    <property type="entry name" value="Periplasmic binding protein-like II"/>
    <property type="match status" value="2"/>
</dbReference>
<keyword evidence="5" id="KW-1185">Reference proteome</keyword>
<feature type="domain" description="Solute-binding protein family 3/N-terminal" evidence="3">
    <location>
        <begin position="2"/>
        <end position="228"/>
    </location>
</feature>
<dbReference type="PANTHER" id="PTHR35936:SF17">
    <property type="entry name" value="ARGININE-BINDING EXTRACELLULAR PROTEIN ARTP"/>
    <property type="match status" value="1"/>
</dbReference>
<dbReference type="EMBL" id="FBWH01000036">
    <property type="protein sequence ID" value="CUX45559.1"/>
    <property type="molecule type" value="Genomic_DNA"/>
</dbReference>
<evidence type="ECO:0000313" key="4">
    <source>
        <dbReference type="EMBL" id="CUX45559.1"/>
    </source>
</evidence>
<comment type="caution">
    <text evidence="4">The sequence shown here is derived from an EMBL/GenBank/DDBJ whole genome shotgun (WGS) entry which is preliminary data.</text>
</comment>
<gene>
    <name evidence="4" type="ORF">AGR13a_Lc100058</name>
</gene>
<organism evidence="4 5">
    <name type="scientific">Agrobacterium genomosp. 13 str. CFBP 6927</name>
    <dbReference type="NCBI Taxonomy" id="1183428"/>
    <lineage>
        <taxon>Bacteria</taxon>
        <taxon>Pseudomonadati</taxon>
        <taxon>Pseudomonadota</taxon>
        <taxon>Alphaproteobacteria</taxon>
        <taxon>Hyphomicrobiales</taxon>
        <taxon>Rhizobiaceae</taxon>
        <taxon>Rhizobium/Agrobacterium group</taxon>
        <taxon>Agrobacterium</taxon>
        <taxon>Agrobacterium tumefaciens complex</taxon>
    </lineage>
</organism>
<name>A0ABM9VIP7_9HYPH</name>
<evidence type="ECO:0000256" key="2">
    <source>
        <dbReference type="ARBA" id="ARBA00022729"/>
    </source>
</evidence>
<protein>
    <submittedName>
        <fullName evidence="4">ABC chain amino acid transporter, periplasmic ligand binding protein</fullName>
    </submittedName>
</protein>
<dbReference type="PANTHER" id="PTHR35936">
    <property type="entry name" value="MEMBRANE-BOUND LYTIC MUREIN TRANSGLYCOSYLASE F"/>
    <property type="match status" value="1"/>
</dbReference>
<accession>A0ABM9VIP7</accession>
<evidence type="ECO:0000259" key="3">
    <source>
        <dbReference type="SMART" id="SM00062"/>
    </source>
</evidence>
<keyword evidence="2" id="KW-0732">Signal</keyword>
<comment type="subcellular location">
    <subcellularLocation>
        <location evidence="1">Periplasm</location>
    </subcellularLocation>
</comment>
<evidence type="ECO:0000256" key="1">
    <source>
        <dbReference type="ARBA" id="ARBA00004418"/>
    </source>
</evidence>
<reference evidence="4 5" key="1">
    <citation type="submission" date="2016-01" db="EMBL/GenBank/DDBJ databases">
        <authorList>
            <person name="Regsiter A."/>
            <person name="william w."/>
        </authorList>
    </citation>
    <scope>NUCLEOTIDE SEQUENCE [LARGE SCALE GENOMIC DNA]</scope>
    <source>
        <strain evidence="4 5">CFBP 6927</strain>
    </source>
</reference>
<dbReference type="SUPFAM" id="SSF53850">
    <property type="entry name" value="Periplasmic binding protein-like II"/>
    <property type="match status" value="1"/>
</dbReference>
<proteinExistence type="predicted"/>
<dbReference type="InterPro" id="IPR001638">
    <property type="entry name" value="Solute-binding_3/MltF_N"/>
</dbReference>
<dbReference type="Pfam" id="PF00497">
    <property type="entry name" value="SBP_bac_3"/>
    <property type="match status" value="1"/>
</dbReference>